<feature type="transmembrane region" description="Helical" evidence="1">
    <location>
        <begin position="76"/>
        <end position="104"/>
    </location>
</feature>
<keyword evidence="1" id="KW-0472">Membrane</keyword>
<organism evidence="2 3">
    <name type="scientific">Candidatus Nanohalobium constans</name>
    <dbReference type="NCBI Taxonomy" id="2565781"/>
    <lineage>
        <taxon>Archaea</taxon>
        <taxon>Candidatus Nanohalarchaeota</taxon>
        <taxon>Candidatus Nanohalobia</taxon>
        <taxon>Candidatus Nanohalobiales</taxon>
        <taxon>Candidatus Nanohalobiaceae</taxon>
        <taxon>Candidatus Nanohalobium</taxon>
    </lineage>
</organism>
<gene>
    <name evidence="2" type="ORF">LC1Nh_0668</name>
</gene>
<evidence type="ECO:0000313" key="2">
    <source>
        <dbReference type="EMBL" id="QGA80559.1"/>
    </source>
</evidence>
<protein>
    <submittedName>
        <fullName evidence="2">Uncharacterized protein</fullName>
    </submittedName>
</protein>
<dbReference type="KEGG" id="ncon:LC1Nh_0668"/>
<feature type="transmembrane region" description="Helical" evidence="1">
    <location>
        <begin position="13"/>
        <end position="30"/>
    </location>
</feature>
<dbReference type="RefSeq" id="WP_153550299.1">
    <property type="nucleotide sequence ID" value="NZ_CP040089.1"/>
</dbReference>
<evidence type="ECO:0000313" key="3">
    <source>
        <dbReference type="Proteomes" id="UP000377803"/>
    </source>
</evidence>
<keyword evidence="1" id="KW-0812">Transmembrane</keyword>
<keyword evidence="1" id="KW-1133">Transmembrane helix</keyword>
<evidence type="ECO:0000256" key="1">
    <source>
        <dbReference type="SAM" id="Phobius"/>
    </source>
</evidence>
<dbReference type="EMBL" id="CP040089">
    <property type="protein sequence ID" value="QGA80559.1"/>
    <property type="molecule type" value="Genomic_DNA"/>
</dbReference>
<dbReference type="Proteomes" id="UP000377803">
    <property type="component" value="Chromosome"/>
</dbReference>
<sequence length="204" mass="22269">MAPTGFQFSAEDLRNILISGVVVGAAFAAYKTVTSPIPMLTLLFFGLITVSAREIGQRMVAQSMEAEVSSEVSRSGAVTTLVVAMLSYISSFSLVFLVPVFSSFSVESHQHWGKGIDAIWAKREYWLASAGITSLLVIWALAFLGDYNILAEMIALFTFFQLLPLDAEKGICGKLDGAYIMLWTGFTWLIFMGLTIIAMILSVL</sequence>
<feature type="transmembrane region" description="Helical" evidence="1">
    <location>
        <begin position="179"/>
        <end position="201"/>
    </location>
</feature>
<proteinExistence type="predicted"/>
<reference evidence="3" key="1">
    <citation type="submission" date="2019-05" db="EMBL/GenBank/DDBJ databases">
        <title>Candidatus Nanohalobium constans, a novel model system to study the DPANN nano-sized archaea: genomic and physiological characterization of a nanoarchaeon co-cultured with its chitinotrophic host.</title>
        <authorList>
            <person name="La Cono V."/>
            <person name="Arcadi E."/>
            <person name="Crisafi F."/>
            <person name="Denaro R."/>
            <person name="La Spada G."/>
            <person name="Messina E."/>
            <person name="Smedile F."/>
            <person name="Toshchakov S.V."/>
            <person name="Shevchenko M.A."/>
            <person name="Golyshin P.N."/>
            <person name="Golyshina O.V."/>
            <person name="Ferrer M."/>
            <person name="Rohde M."/>
            <person name="Mushegian A."/>
            <person name="Sorokin D.Y."/>
            <person name="Giuliano L."/>
            <person name="Yakimov M.M."/>
        </authorList>
    </citation>
    <scope>NUCLEOTIDE SEQUENCE [LARGE SCALE GENOMIC DNA]</scope>
    <source>
        <strain evidence="3">LC1Nh</strain>
    </source>
</reference>
<name>A0A5Q0UI55_9ARCH</name>
<accession>A0A5Q0UI55</accession>
<feature type="transmembrane region" description="Helical" evidence="1">
    <location>
        <begin position="125"/>
        <end position="143"/>
    </location>
</feature>
<keyword evidence="3" id="KW-1185">Reference proteome</keyword>
<dbReference type="AlphaFoldDB" id="A0A5Q0UI55"/>
<dbReference type="GeneID" id="42365054"/>